<evidence type="ECO:0000259" key="7">
    <source>
        <dbReference type="Pfam" id="PF04545"/>
    </source>
</evidence>
<dbReference type="InterPro" id="IPR013324">
    <property type="entry name" value="RNA_pol_sigma_r3/r4-like"/>
</dbReference>
<dbReference type="EMBL" id="JACU01000002">
    <property type="protein sequence ID" value="KMS59310.1"/>
    <property type="molecule type" value="Genomic_DNA"/>
</dbReference>
<keyword evidence="9" id="KW-1185">Reference proteome</keyword>
<protein>
    <submittedName>
        <fullName evidence="8">RNA polymerase sigma70 factor</fullName>
    </submittedName>
</protein>
<keyword evidence="2" id="KW-0805">Transcription regulation</keyword>
<evidence type="ECO:0000313" key="8">
    <source>
        <dbReference type="EMBL" id="KMS59310.1"/>
    </source>
</evidence>
<dbReference type="NCBIfam" id="TIGR02937">
    <property type="entry name" value="sigma70-ECF"/>
    <property type="match status" value="1"/>
</dbReference>
<feature type="domain" description="RNA polymerase sigma-70 region 4" evidence="7">
    <location>
        <begin position="133"/>
        <end position="181"/>
    </location>
</feature>
<evidence type="ECO:0000256" key="5">
    <source>
        <dbReference type="ARBA" id="ARBA00023163"/>
    </source>
</evidence>
<dbReference type="RefSeq" id="WP_201785985.1">
    <property type="nucleotide sequence ID" value="NZ_KQ130452.1"/>
</dbReference>
<dbReference type="InterPro" id="IPR039425">
    <property type="entry name" value="RNA_pol_sigma-70-like"/>
</dbReference>
<dbReference type="SUPFAM" id="SSF88946">
    <property type="entry name" value="Sigma2 domain of RNA polymerase sigma factors"/>
    <property type="match status" value="1"/>
</dbReference>
<reference evidence="8 9" key="1">
    <citation type="journal article" date="2015" name="G3 (Bethesda)">
        <title>Insights into Ongoing Evolution of the Hexachlorocyclohexane Catabolic Pathway from Comparative Genomics of Ten Sphingomonadaceae Strains.</title>
        <authorList>
            <person name="Pearce S.L."/>
            <person name="Oakeshott J.G."/>
            <person name="Pandey G."/>
        </authorList>
    </citation>
    <scope>NUCLEOTIDE SEQUENCE [LARGE SCALE GENOMIC DNA]</scope>
    <source>
        <strain evidence="8 9">LL02</strain>
    </source>
</reference>
<dbReference type="Pfam" id="PF04542">
    <property type="entry name" value="Sigma70_r2"/>
    <property type="match status" value="1"/>
</dbReference>
<dbReference type="InterPro" id="IPR013325">
    <property type="entry name" value="RNA_pol_sigma_r2"/>
</dbReference>
<keyword evidence="4" id="KW-0238">DNA-binding</keyword>
<evidence type="ECO:0000256" key="1">
    <source>
        <dbReference type="ARBA" id="ARBA00010641"/>
    </source>
</evidence>
<dbReference type="Proteomes" id="UP000052268">
    <property type="component" value="Unassembled WGS sequence"/>
</dbReference>
<dbReference type="SUPFAM" id="SSF88659">
    <property type="entry name" value="Sigma3 and sigma4 domains of RNA polymerase sigma factors"/>
    <property type="match status" value="1"/>
</dbReference>
<proteinExistence type="inferred from homology"/>
<comment type="similarity">
    <text evidence="1">Belongs to the sigma-70 factor family. ECF subfamily.</text>
</comment>
<dbReference type="GO" id="GO:0016987">
    <property type="term" value="F:sigma factor activity"/>
    <property type="evidence" value="ECO:0007669"/>
    <property type="project" value="UniProtKB-KW"/>
</dbReference>
<dbReference type="Pfam" id="PF04545">
    <property type="entry name" value="Sigma70_r4"/>
    <property type="match status" value="1"/>
</dbReference>
<comment type="caution">
    <text evidence="8">The sequence shown here is derived from an EMBL/GenBank/DDBJ whole genome shotgun (WGS) entry which is preliminary data.</text>
</comment>
<gene>
    <name evidence="8" type="ORF">V474_08840</name>
</gene>
<sequence>MADDLPLEHAWPCLMAQAQDGDQRAYRLVLRALVPVVRVRVRRRIFDDVLAEDVVQEVLMTIHRLRHTYDPALPLSPWVSAIVSARAVDALRRQGRSRGREVNDEDMLGAAVDVGASSAFETMATEREVAGMLSILPERQRQMVEMVKLREMSLDDAAQESRLSISAVKSLLHRAFLRLREHGDQTHG</sequence>
<dbReference type="InterPro" id="IPR007627">
    <property type="entry name" value="RNA_pol_sigma70_r2"/>
</dbReference>
<organism evidence="8 9">
    <name type="scientific">Novosphingobium barchaimii LL02</name>
    <dbReference type="NCBI Taxonomy" id="1114963"/>
    <lineage>
        <taxon>Bacteria</taxon>
        <taxon>Pseudomonadati</taxon>
        <taxon>Pseudomonadota</taxon>
        <taxon>Alphaproteobacteria</taxon>
        <taxon>Sphingomonadales</taxon>
        <taxon>Sphingomonadaceae</taxon>
        <taxon>Novosphingobium</taxon>
    </lineage>
</organism>
<dbReference type="CDD" id="cd06171">
    <property type="entry name" value="Sigma70_r4"/>
    <property type="match status" value="1"/>
</dbReference>
<dbReference type="GO" id="GO:0006352">
    <property type="term" value="P:DNA-templated transcription initiation"/>
    <property type="evidence" value="ECO:0007669"/>
    <property type="project" value="InterPro"/>
</dbReference>
<keyword evidence="3" id="KW-0731">Sigma factor</keyword>
<evidence type="ECO:0000256" key="3">
    <source>
        <dbReference type="ARBA" id="ARBA00023082"/>
    </source>
</evidence>
<dbReference type="AlphaFoldDB" id="A0A0J8AYP5"/>
<keyword evidence="5" id="KW-0804">Transcription</keyword>
<dbReference type="PANTHER" id="PTHR43133:SF58">
    <property type="entry name" value="ECF RNA POLYMERASE SIGMA FACTOR SIGD"/>
    <property type="match status" value="1"/>
</dbReference>
<feature type="domain" description="RNA polymerase sigma-70 region 2" evidence="6">
    <location>
        <begin position="31"/>
        <end position="96"/>
    </location>
</feature>
<dbReference type="InterPro" id="IPR007630">
    <property type="entry name" value="RNA_pol_sigma70_r4"/>
</dbReference>
<evidence type="ECO:0000256" key="4">
    <source>
        <dbReference type="ARBA" id="ARBA00023125"/>
    </source>
</evidence>
<dbReference type="GO" id="GO:0003677">
    <property type="term" value="F:DNA binding"/>
    <property type="evidence" value="ECO:0007669"/>
    <property type="project" value="UniProtKB-KW"/>
</dbReference>
<name>A0A0J8AYP5_9SPHN</name>
<dbReference type="InterPro" id="IPR036388">
    <property type="entry name" value="WH-like_DNA-bd_sf"/>
</dbReference>
<dbReference type="PANTHER" id="PTHR43133">
    <property type="entry name" value="RNA POLYMERASE ECF-TYPE SIGMA FACTO"/>
    <property type="match status" value="1"/>
</dbReference>
<dbReference type="Gene3D" id="1.10.10.10">
    <property type="entry name" value="Winged helix-like DNA-binding domain superfamily/Winged helix DNA-binding domain"/>
    <property type="match status" value="1"/>
</dbReference>
<dbReference type="PATRIC" id="fig|1114963.3.peg.669"/>
<evidence type="ECO:0000313" key="9">
    <source>
        <dbReference type="Proteomes" id="UP000052268"/>
    </source>
</evidence>
<accession>A0A0J8AYP5</accession>
<evidence type="ECO:0000259" key="6">
    <source>
        <dbReference type="Pfam" id="PF04542"/>
    </source>
</evidence>
<dbReference type="InterPro" id="IPR014284">
    <property type="entry name" value="RNA_pol_sigma-70_dom"/>
</dbReference>
<dbReference type="Gene3D" id="1.10.1740.10">
    <property type="match status" value="1"/>
</dbReference>
<evidence type="ECO:0000256" key="2">
    <source>
        <dbReference type="ARBA" id="ARBA00023015"/>
    </source>
</evidence>